<gene>
    <name evidence="2" type="ORF">PHJA_002007000</name>
</gene>
<sequence length="266" mass="30102">MPTMKETFPHEDQQIDERMARIMEHPSLKSLLGEEEDGAMMRGAIIILLAYWIDSDHEDKTLKDVLSIDNQDGSENLCIENIACGVEIGSGLANILEDLLKLVRNPPLALDEDCKAHFKIVNIAWKHNQLISLLLKKRHVIHKIQRYSNVSSQQLRESLTPLVKAHPLIKDILQESEASSVRHCQNSYSRDDMKVEPTSTSEGRGFVEPSSYTQDALMPDPALINQLLHDAPFMDVAQQIQCEPRAVQFADFVLDCLTYNSINLLM</sequence>
<evidence type="ECO:0000313" key="2">
    <source>
        <dbReference type="EMBL" id="GFP98631.1"/>
    </source>
</evidence>
<name>A0A830CWM0_9LAMI</name>
<evidence type="ECO:0000313" key="3">
    <source>
        <dbReference type="Proteomes" id="UP000653305"/>
    </source>
</evidence>
<proteinExistence type="predicted"/>
<protein>
    <submittedName>
        <fullName evidence="2">Uncharacterized protein</fullName>
    </submittedName>
</protein>
<accession>A0A830CWM0</accession>
<dbReference type="AlphaFoldDB" id="A0A830CWM0"/>
<dbReference type="Proteomes" id="UP000653305">
    <property type="component" value="Unassembled WGS sequence"/>
</dbReference>
<organism evidence="2 3">
    <name type="scientific">Phtheirospermum japonicum</name>
    <dbReference type="NCBI Taxonomy" id="374723"/>
    <lineage>
        <taxon>Eukaryota</taxon>
        <taxon>Viridiplantae</taxon>
        <taxon>Streptophyta</taxon>
        <taxon>Embryophyta</taxon>
        <taxon>Tracheophyta</taxon>
        <taxon>Spermatophyta</taxon>
        <taxon>Magnoliopsida</taxon>
        <taxon>eudicotyledons</taxon>
        <taxon>Gunneridae</taxon>
        <taxon>Pentapetalae</taxon>
        <taxon>asterids</taxon>
        <taxon>lamiids</taxon>
        <taxon>Lamiales</taxon>
        <taxon>Orobanchaceae</taxon>
        <taxon>Orobanchaceae incertae sedis</taxon>
        <taxon>Phtheirospermum</taxon>
    </lineage>
</organism>
<comment type="caution">
    <text evidence="2">The sequence shown here is derived from an EMBL/GenBank/DDBJ whole genome shotgun (WGS) entry which is preliminary data.</text>
</comment>
<reference evidence="2" key="1">
    <citation type="submission" date="2020-07" db="EMBL/GenBank/DDBJ databases">
        <title>Ethylene signaling mediates host invasion by parasitic plants.</title>
        <authorList>
            <person name="Yoshida S."/>
        </authorList>
    </citation>
    <scope>NUCLEOTIDE SEQUENCE</scope>
    <source>
        <strain evidence="2">Okayama</strain>
    </source>
</reference>
<keyword evidence="3" id="KW-1185">Reference proteome</keyword>
<dbReference type="EMBL" id="BMAC01000538">
    <property type="protein sequence ID" value="GFP98631.1"/>
    <property type="molecule type" value="Genomic_DNA"/>
</dbReference>
<feature type="region of interest" description="Disordered" evidence="1">
    <location>
        <begin position="186"/>
        <end position="207"/>
    </location>
</feature>
<evidence type="ECO:0000256" key="1">
    <source>
        <dbReference type="SAM" id="MobiDB-lite"/>
    </source>
</evidence>